<dbReference type="NCBIfam" id="TIGR00619">
    <property type="entry name" value="sbcd"/>
    <property type="match status" value="1"/>
</dbReference>
<gene>
    <name evidence="7 10" type="primary">sbcD</name>
    <name evidence="10" type="ORF">AMYX_18620</name>
</gene>
<evidence type="ECO:0000256" key="5">
    <source>
        <dbReference type="ARBA" id="ARBA00022801"/>
    </source>
</evidence>
<dbReference type="InterPro" id="IPR041796">
    <property type="entry name" value="Mre11_N"/>
</dbReference>
<dbReference type="Pfam" id="PF12320">
    <property type="entry name" value="SbcD_C"/>
    <property type="match status" value="1"/>
</dbReference>
<dbReference type="PANTHER" id="PTHR30337:SF0">
    <property type="entry name" value="NUCLEASE SBCCD SUBUNIT D"/>
    <property type="match status" value="1"/>
</dbReference>
<organism evidence="10 11">
    <name type="scientific">Anaeromyxobacter diazotrophicus</name>
    <dbReference type="NCBI Taxonomy" id="2590199"/>
    <lineage>
        <taxon>Bacteria</taxon>
        <taxon>Pseudomonadati</taxon>
        <taxon>Myxococcota</taxon>
        <taxon>Myxococcia</taxon>
        <taxon>Myxococcales</taxon>
        <taxon>Cystobacterineae</taxon>
        <taxon>Anaeromyxobacteraceae</taxon>
        <taxon>Anaeromyxobacter</taxon>
    </lineage>
</organism>
<dbReference type="EMBL" id="BJTG01000004">
    <property type="protein sequence ID" value="GEJ57121.1"/>
    <property type="molecule type" value="Genomic_DNA"/>
</dbReference>
<dbReference type="InterPro" id="IPR029052">
    <property type="entry name" value="Metallo-depent_PP-like"/>
</dbReference>
<comment type="function">
    <text evidence="7">SbcCD cleaves DNA hairpin structures. These structures can inhibit DNA replication and are intermediates in certain DNA recombination reactions. The complex acts as a 3'-&gt;5' double strand exonuclease that can open hairpins. It also has a 5' single-strand endonuclease activity.</text>
</comment>
<dbReference type="InterPro" id="IPR004593">
    <property type="entry name" value="SbcD"/>
</dbReference>
<dbReference type="GO" id="GO:0006310">
    <property type="term" value="P:DNA recombination"/>
    <property type="evidence" value="ECO:0007669"/>
    <property type="project" value="UniProtKB-KW"/>
</dbReference>
<feature type="domain" description="Calcineurin-like phosphoesterase" evidence="8">
    <location>
        <begin position="6"/>
        <end position="97"/>
    </location>
</feature>
<evidence type="ECO:0000313" key="10">
    <source>
        <dbReference type="EMBL" id="GEJ57121.1"/>
    </source>
</evidence>
<dbReference type="GO" id="GO:0006260">
    <property type="term" value="P:DNA replication"/>
    <property type="evidence" value="ECO:0007669"/>
    <property type="project" value="UniProtKB-KW"/>
</dbReference>
<evidence type="ECO:0000256" key="6">
    <source>
        <dbReference type="ARBA" id="ARBA00022839"/>
    </source>
</evidence>
<dbReference type="SUPFAM" id="SSF56300">
    <property type="entry name" value="Metallo-dependent phosphatases"/>
    <property type="match status" value="1"/>
</dbReference>
<dbReference type="InterPro" id="IPR050535">
    <property type="entry name" value="DNA_Repair-Maintenance_Comp"/>
</dbReference>
<keyword evidence="6 7" id="KW-0269">Exonuclease</keyword>
<keyword evidence="7" id="KW-0233">DNA recombination</keyword>
<accession>A0A7I9VL44</accession>
<dbReference type="Pfam" id="PF00149">
    <property type="entry name" value="Metallophos"/>
    <property type="match status" value="1"/>
</dbReference>
<keyword evidence="4 7" id="KW-0540">Nuclease</keyword>
<comment type="caution">
    <text evidence="10">The sequence shown here is derived from an EMBL/GenBank/DDBJ whole genome shotgun (WGS) entry which is preliminary data.</text>
</comment>
<dbReference type="GO" id="GO:0008408">
    <property type="term" value="F:3'-5' exonuclease activity"/>
    <property type="evidence" value="ECO:0007669"/>
    <property type="project" value="InterPro"/>
</dbReference>
<dbReference type="Gene3D" id="3.60.21.10">
    <property type="match status" value="1"/>
</dbReference>
<dbReference type="Proteomes" id="UP000503640">
    <property type="component" value="Unassembled WGS sequence"/>
</dbReference>
<comment type="subunit">
    <text evidence="2 7">Heterodimer of SbcC and SbcD.</text>
</comment>
<keyword evidence="11" id="KW-1185">Reference proteome</keyword>
<evidence type="ECO:0000256" key="3">
    <source>
        <dbReference type="ARBA" id="ARBA00013365"/>
    </source>
</evidence>
<dbReference type="PANTHER" id="PTHR30337">
    <property type="entry name" value="COMPONENT OF ATP-DEPENDENT DSDNA EXONUCLEASE"/>
    <property type="match status" value="1"/>
</dbReference>
<feature type="domain" description="Nuclease SbcCD subunit D C-terminal" evidence="9">
    <location>
        <begin position="269"/>
        <end position="358"/>
    </location>
</feature>
<dbReference type="InterPro" id="IPR004843">
    <property type="entry name" value="Calcineurin-like_PHP"/>
</dbReference>
<dbReference type="InterPro" id="IPR026843">
    <property type="entry name" value="SbcD_C"/>
</dbReference>
<reference evidence="11" key="1">
    <citation type="journal article" date="2020" name="Appl. Environ. Microbiol.">
        <title>Diazotrophic Anaeromyxobacter Isolates from Soils.</title>
        <authorList>
            <person name="Masuda Y."/>
            <person name="Yamanaka H."/>
            <person name="Xu Z.X."/>
            <person name="Shiratori Y."/>
            <person name="Aono T."/>
            <person name="Amachi S."/>
            <person name="Senoo K."/>
            <person name="Itoh H."/>
        </authorList>
    </citation>
    <scope>NUCLEOTIDE SEQUENCE [LARGE SCALE GENOMIC DNA]</scope>
    <source>
        <strain evidence="11">R267</strain>
    </source>
</reference>
<dbReference type="AlphaFoldDB" id="A0A7I9VL44"/>
<sequence>MVAVALRLLHTSDWHLGRALHEESLLEDQAFALDQLVALARDERPDALVVAGDVYDRAVPPPEAVALLDDVLTRLADLAIPVVAIAGNHDSAERLSFGARLLAARGVHLRGQLQRAAEPIELPGRGLVYALPFVDPDVVRGLEGDEAIRGHAAATARAVAGARADAARRGLPAVLVAHAFVQGAQQTPDSERPVVVGTAGSVPAETLAGFDYVALGHLHAPQEIAPGLRYAGSLLRYSFSEADQDKSVALVEVERGRATARTVALGAKRQVVRLRGKLADLLRRPELARHERDLVEVTLEDEGYVLDAKRKLQARFAHVLNVVRLELAAAPGQGAFGQQVAGAGRDELKLFESFFSTVTGALPGPEHRQVFTAALAEIDRQERAA</sequence>
<proteinExistence type="inferred from homology"/>
<keyword evidence="7" id="KW-0235">DNA replication</keyword>
<keyword evidence="5 7" id="KW-0378">Hydrolase</keyword>
<dbReference type="GO" id="GO:0004519">
    <property type="term" value="F:endonuclease activity"/>
    <property type="evidence" value="ECO:0007669"/>
    <property type="project" value="UniProtKB-KW"/>
</dbReference>
<evidence type="ECO:0000313" key="11">
    <source>
        <dbReference type="Proteomes" id="UP000503640"/>
    </source>
</evidence>
<evidence type="ECO:0000256" key="7">
    <source>
        <dbReference type="RuleBase" id="RU363069"/>
    </source>
</evidence>
<name>A0A7I9VL44_9BACT</name>
<evidence type="ECO:0000256" key="4">
    <source>
        <dbReference type="ARBA" id="ARBA00022722"/>
    </source>
</evidence>
<evidence type="ECO:0000259" key="8">
    <source>
        <dbReference type="Pfam" id="PF00149"/>
    </source>
</evidence>
<comment type="similarity">
    <text evidence="1 7">Belongs to the SbcD family.</text>
</comment>
<protein>
    <recommendedName>
        <fullName evidence="3 7">Nuclease SbcCD subunit D</fullName>
    </recommendedName>
</protein>
<evidence type="ECO:0000259" key="9">
    <source>
        <dbReference type="Pfam" id="PF12320"/>
    </source>
</evidence>
<keyword evidence="7" id="KW-0255">Endonuclease</keyword>
<dbReference type="CDD" id="cd00840">
    <property type="entry name" value="MPP_Mre11_N"/>
    <property type="match status" value="1"/>
</dbReference>
<evidence type="ECO:0000256" key="2">
    <source>
        <dbReference type="ARBA" id="ARBA00011322"/>
    </source>
</evidence>
<evidence type="ECO:0000256" key="1">
    <source>
        <dbReference type="ARBA" id="ARBA00010555"/>
    </source>
</evidence>